<feature type="repeat" description="ANK" evidence="1">
    <location>
        <begin position="396"/>
        <end position="428"/>
    </location>
</feature>
<feature type="region of interest" description="Disordered" evidence="2">
    <location>
        <begin position="565"/>
        <end position="587"/>
    </location>
</feature>
<evidence type="ECO:0000256" key="2">
    <source>
        <dbReference type="SAM" id="MobiDB-lite"/>
    </source>
</evidence>
<dbReference type="EMBL" id="UYWX01020407">
    <property type="protein sequence ID" value="VDM32272.1"/>
    <property type="molecule type" value="Genomic_DNA"/>
</dbReference>
<dbReference type="Pfam" id="PF01302">
    <property type="entry name" value="CAP_GLY"/>
    <property type="match status" value="3"/>
</dbReference>
<feature type="compositionally biased region" description="Polar residues" evidence="2">
    <location>
        <begin position="61"/>
        <end position="77"/>
    </location>
</feature>
<feature type="domain" description="CAP-Gly" evidence="3">
    <location>
        <begin position="1001"/>
        <end position="1043"/>
    </location>
</feature>
<dbReference type="OrthoDB" id="2130750at2759"/>
<dbReference type="Proteomes" id="UP000274429">
    <property type="component" value="Unassembled WGS sequence"/>
</dbReference>
<feature type="region of interest" description="Disordered" evidence="2">
    <location>
        <begin position="617"/>
        <end position="646"/>
    </location>
</feature>
<dbReference type="PROSITE" id="PS50088">
    <property type="entry name" value="ANK_REPEAT"/>
    <property type="match status" value="1"/>
</dbReference>
<keyword evidence="1" id="KW-0040">ANK repeat</keyword>
<dbReference type="Gene3D" id="1.25.40.20">
    <property type="entry name" value="Ankyrin repeat-containing domain"/>
    <property type="match status" value="1"/>
</dbReference>
<dbReference type="PROSITE" id="PS50297">
    <property type="entry name" value="ANK_REP_REGION"/>
    <property type="match status" value="1"/>
</dbReference>
<feature type="region of interest" description="Disordered" evidence="2">
    <location>
        <begin position="946"/>
        <end position="970"/>
    </location>
</feature>
<feature type="compositionally biased region" description="Polar residues" evidence="2">
    <location>
        <begin position="956"/>
        <end position="965"/>
    </location>
</feature>
<dbReference type="InterPro" id="IPR002110">
    <property type="entry name" value="Ankyrin_rpt"/>
</dbReference>
<sequence>MLDSHFAALGGAVPSKCLPSPRTVARVASNNHRPGGVGSTPFSLRRRFQRIDPVADDSEPANANSSPQLPRSLSRNYPITHPACDPPLCSDCRQFDAKFPHHSEITNATDETGDEEPDFQLLLDPDRPLTPDYSEDDIVRMMLTAAASNSSNGGGRLRGAWWCDKCVALLSAPDVEIGNLFALLRQWTPSTQLQLDTIVMEILKRGAHVDDRDGMTDMTLLHYTAKSGALGNEDLACNVREAGQLSFTLYREALRGRSDGYQIQDREVLATVPLSSSLLSSALKGSPLPRLPYLLSQRVMPKDLSNLSLRLFNTLLPRISAIFENANSQTLTFKPVVGLLRSGDEQCHLVSLEDVYGRVDARMVDERPDAKVFRSFRIAEFLLDQGACLEARSGWEDMTPLHLAAYFDCPRVAQLLLTRGADPLVRSAALEGATPLHLAAAQLSLGSARLLARLPLALAPRNDGLDPDATGADFAPLDSPLMCKDALDAVLRTPYDCLPPARELPEPLSSMRDRLAELLGPAVDKKTKLQLAFLGAGCTVSSGYRVLPTAPQHLLQGYLGSEFGSPTPHRSRSTVSPISRDLLAPNRSRSPGGSILLGLLAPACSATEVAAPMPAETGVLSPRRPRRATVASTEPNTPLASPARVRGLNVSPPPPSLPLTVSSATATPVHHALPSTSVVSAKVTLRAMGLALGDRVCVGPGGGSSDGSTKFTAATAATSGRMGRLRYCGPVEFASGVWVGIELDEAYGKNNGSVNGVSYFECATNHGIFAPIGRVYKVSRTSGQIRPCFVEANGRRSTPTPLQNIPVDVSHVGAKVDTGLHKPSATEEFKIGDSVLVAGLRRGTIRFVGETQFAPGIWYGVELSKAVGKNDGSVEGVRYFTCEPKHGVFAPAQRLQRLPPRNRSSILASNNDMSQSVHADFLPDCQRRRPATPDCSRRSDLAFTDNYASLGRPRPSTASLRSSTGAEGGRRWTSGAVEEFHLQVGMQVLCTGELGTLRYIGPVDFTDGLWLGVELRGPHGRHDGAVAGHRYFTCTPNHGVLVRPSRVTFRGINAAKLLPPNLVAAFEKPHAKSLDTRSVQSHP</sequence>
<dbReference type="PROSITE" id="PS50245">
    <property type="entry name" value="CAP_GLY_2"/>
    <property type="match status" value="3"/>
</dbReference>
<evidence type="ECO:0000313" key="4">
    <source>
        <dbReference type="EMBL" id="VDM32272.1"/>
    </source>
</evidence>
<dbReference type="InterPro" id="IPR036859">
    <property type="entry name" value="CAP-Gly_dom_sf"/>
</dbReference>
<dbReference type="AlphaFoldDB" id="A0A158REQ5"/>
<dbReference type="SMART" id="SM00248">
    <property type="entry name" value="ANK"/>
    <property type="match status" value="3"/>
</dbReference>
<dbReference type="PANTHER" id="PTHR18916:SF88">
    <property type="entry name" value="CAP-GLY DOMAIN-CONTAINING PROTEIN"/>
    <property type="match status" value="1"/>
</dbReference>
<evidence type="ECO:0000256" key="1">
    <source>
        <dbReference type="PROSITE-ProRule" id="PRU00023"/>
    </source>
</evidence>
<feature type="region of interest" description="Disordered" evidence="2">
    <location>
        <begin position="26"/>
        <end position="45"/>
    </location>
</feature>
<dbReference type="InterPro" id="IPR000938">
    <property type="entry name" value="CAP-Gly_domain"/>
</dbReference>
<dbReference type="InterPro" id="IPR036770">
    <property type="entry name" value="Ankyrin_rpt-contain_sf"/>
</dbReference>
<dbReference type="PANTHER" id="PTHR18916">
    <property type="entry name" value="DYNACTIN 1-RELATED MICROTUBULE-BINDING"/>
    <property type="match status" value="1"/>
</dbReference>
<dbReference type="SUPFAM" id="SSF48403">
    <property type="entry name" value="Ankyrin repeat"/>
    <property type="match status" value="1"/>
</dbReference>
<feature type="domain" description="CAP-Gly" evidence="3">
    <location>
        <begin position="729"/>
        <end position="771"/>
    </location>
</feature>
<dbReference type="Pfam" id="PF00023">
    <property type="entry name" value="Ank"/>
    <property type="match status" value="1"/>
</dbReference>
<name>A0A158REQ5_HYDTA</name>
<dbReference type="WBParaSite" id="TTAC_0000782701-mRNA-1">
    <property type="protein sequence ID" value="TTAC_0000782701-mRNA-1"/>
    <property type="gene ID" value="TTAC_0000782701"/>
</dbReference>
<feature type="region of interest" description="Disordered" evidence="2">
    <location>
        <begin position="52"/>
        <end position="77"/>
    </location>
</feature>
<gene>
    <name evidence="4" type="ORF">TTAC_LOCUS7812</name>
</gene>
<reference evidence="6" key="1">
    <citation type="submission" date="2016-04" db="UniProtKB">
        <authorList>
            <consortium name="WormBaseParasite"/>
        </authorList>
    </citation>
    <scope>IDENTIFICATION</scope>
</reference>
<dbReference type="Gene3D" id="2.30.30.190">
    <property type="entry name" value="CAP Gly-rich-like domain"/>
    <property type="match status" value="3"/>
</dbReference>
<reference evidence="4 5" key="2">
    <citation type="submission" date="2018-11" db="EMBL/GenBank/DDBJ databases">
        <authorList>
            <consortium name="Pathogen Informatics"/>
        </authorList>
    </citation>
    <scope>NUCLEOTIDE SEQUENCE [LARGE SCALE GENOMIC DNA]</scope>
</reference>
<evidence type="ECO:0000313" key="6">
    <source>
        <dbReference type="WBParaSite" id="TTAC_0000782701-mRNA-1"/>
    </source>
</evidence>
<accession>A0A158REQ5</accession>
<evidence type="ECO:0000313" key="5">
    <source>
        <dbReference type="Proteomes" id="UP000274429"/>
    </source>
</evidence>
<dbReference type="STRING" id="6205.A0A158REQ5"/>
<protein>
    <submittedName>
        <fullName evidence="6">ANK_REP_REGION domain-containing protein</fullName>
    </submittedName>
</protein>
<organism evidence="6">
    <name type="scientific">Hydatigena taeniaeformis</name>
    <name type="common">Feline tapeworm</name>
    <name type="synonym">Taenia taeniaeformis</name>
    <dbReference type="NCBI Taxonomy" id="6205"/>
    <lineage>
        <taxon>Eukaryota</taxon>
        <taxon>Metazoa</taxon>
        <taxon>Spiralia</taxon>
        <taxon>Lophotrochozoa</taxon>
        <taxon>Platyhelminthes</taxon>
        <taxon>Cestoda</taxon>
        <taxon>Eucestoda</taxon>
        <taxon>Cyclophyllidea</taxon>
        <taxon>Taeniidae</taxon>
        <taxon>Hydatigera</taxon>
    </lineage>
</organism>
<dbReference type="PROSITE" id="PS00845">
    <property type="entry name" value="CAP_GLY_1"/>
    <property type="match status" value="2"/>
</dbReference>
<proteinExistence type="predicted"/>
<dbReference type="SUPFAM" id="SSF74924">
    <property type="entry name" value="Cap-Gly domain"/>
    <property type="match status" value="3"/>
</dbReference>
<feature type="compositionally biased region" description="Polar residues" evidence="2">
    <location>
        <begin position="630"/>
        <end position="639"/>
    </location>
</feature>
<keyword evidence="5" id="KW-1185">Reference proteome</keyword>
<feature type="domain" description="CAP-Gly" evidence="3">
    <location>
        <begin position="849"/>
        <end position="891"/>
    </location>
</feature>
<dbReference type="SMART" id="SM01052">
    <property type="entry name" value="CAP_GLY"/>
    <property type="match status" value="3"/>
</dbReference>
<evidence type="ECO:0000259" key="3">
    <source>
        <dbReference type="PROSITE" id="PS50245"/>
    </source>
</evidence>